<proteinExistence type="inferred from homology"/>
<keyword evidence="3" id="KW-0100">Branched-chain amino acid biosynthesis</keyword>
<evidence type="ECO:0000259" key="4">
    <source>
        <dbReference type="Pfam" id="PF00694"/>
    </source>
</evidence>
<name>A0AB33HRV2_9CHLR</name>
<evidence type="ECO:0000256" key="3">
    <source>
        <dbReference type="HAMAP-Rule" id="MF_01032"/>
    </source>
</evidence>
<keyword evidence="3" id="KW-0432">Leucine biosynthesis</keyword>
<feature type="domain" description="Aconitase A/isopropylmalate dehydratase small subunit swivel" evidence="4">
    <location>
        <begin position="49"/>
        <end position="100"/>
    </location>
</feature>
<dbReference type="SUPFAM" id="SSF52016">
    <property type="entry name" value="LeuD/IlvD-like"/>
    <property type="match status" value="1"/>
</dbReference>
<sequence>MLKGKAFKFGDSISTDHIAPGRLVHLRSNLPELAKHVLEDADPTFAQRVKPGDFVVAGNNFGLGSSREHAPLIIKMSGVSAVLAKSVARIFFRNAINLGLPVLICDTDKIAEEDELEVDLKGGKIYDRTNGAELTFGKIPPAMLKILDEGGVMPYIKKYGDFKLNEV</sequence>
<dbReference type="Pfam" id="PF00694">
    <property type="entry name" value="Aconitase_C"/>
    <property type="match status" value="1"/>
</dbReference>
<evidence type="ECO:0000313" key="5">
    <source>
        <dbReference type="EMBL" id="BAZ96968.1"/>
    </source>
</evidence>
<protein>
    <recommendedName>
        <fullName evidence="3">3-isopropylmalate dehydratase small subunit</fullName>
        <ecNumber evidence="3">4.2.1.33</ecNumber>
    </recommendedName>
    <alternativeName>
        <fullName evidence="3">Alpha-IPM isomerase</fullName>
        <shortName evidence="3">IPMI</shortName>
    </alternativeName>
    <alternativeName>
        <fullName evidence="3">Isopropylmalate isomerase</fullName>
    </alternativeName>
</protein>
<evidence type="ECO:0000256" key="2">
    <source>
        <dbReference type="ARBA" id="ARBA00023239"/>
    </source>
</evidence>
<comment type="catalytic activity">
    <reaction evidence="3">
        <text>(2R,3S)-3-isopropylmalate = (2S)-2-isopropylmalate</text>
        <dbReference type="Rhea" id="RHEA:32287"/>
        <dbReference type="ChEBI" id="CHEBI:1178"/>
        <dbReference type="ChEBI" id="CHEBI:35121"/>
        <dbReference type="EC" id="4.2.1.33"/>
    </reaction>
</comment>
<dbReference type="GO" id="GO:0003861">
    <property type="term" value="F:3-isopropylmalate dehydratase activity"/>
    <property type="evidence" value="ECO:0007669"/>
    <property type="project" value="UniProtKB-UniRule"/>
</dbReference>
<dbReference type="InterPro" id="IPR000573">
    <property type="entry name" value="AconitaseA/IPMdHydase_ssu_swvl"/>
</dbReference>
<keyword evidence="3" id="KW-0028">Amino-acid biosynthesis</keyword>
<comment type="function">
    <text evidence="3">Catalyzes the isomerization between 2-isopropylmalate and 3-isopropylmalate, via the formation of 2-isopropylmaleate.</text>
</comment>
<gene>
    <name evidence="3" type="primary">leuD</name>
    <name evidence="5" type="ORF">DEHALATV1_0340</name>
</gene>
<dbReference type="RefSeq" id="WP_096476581.1">
    <property type="nucleotide sequence ID" value="NZ_AP017649.1"/>
</dbReference>
<organism evidence="5 6">
    <name type="scientific">Dehalococcoides mccartyi</name>
    <dbReference type="NCBI Taxonomy" id="61435"/>
    <lineage>
        <taxon>Bacteria</taxon>
        <taxon>Bacillati</taxon>
        <taxon>Chloroflexota</taxon>
        <taxon>Dehalococcoidia</taxon>
        <taxon>Dehalococcoidales</taxon>
        <taxon>Dehalococcoidaceae</taxon>
        <taxon>Dehalococcoides</taxon>
    </lineage>
</organism>
<dbReference type="InterPro" id="IPR011827">
    <property type="entry name" value="LeuD_type2/HacB/DmdB"/>
</dbReference>
<reference evidence="5 6" key="1">
    <citation type="journal article" date="2017" name="Sci. Rep.">
        <title>Isolation and genomic characterization of a Dehalococcoides strain suggests genomic rearrangement during culture.</title>
        <authorList>
            <person name="Yohda M."/>
            <person name="Ikegami K."/>
            <person name="Aita Y."/>
            <person name="Kitajima M."/>
            <person name="Takechi A."/>
            <person name="Iwamoto M."/>
            <person name="Fukuda T."/>
            <person name="Tamura N."/>
            <person name="Shibasaki J."/>
            <person name="Koike S."/>
            <person name="Komatsu D."/>
            <person name="Miyagi S."/>
            <person name="Nishimura M."/>
            <person name="Uchino Y."/>
            <person name="Shiroma A."/>
            <person name="Shimoji M."/>
            <person name="Tamotsu H."/>
            <person name="Ashimine N."/>
            <person name="Shinzato M."/>
            <person name="Ohki S."/>
            <person name="Nakano K."/>
            <person name="Teruya K."/>
            <person name="Satou K."/>
            <person name="Hirano T."/>
            <person name="Yagi O."/>
        </authorList>
    </citation>
    <scope>NUCLEOTIDE SEQUENCE [LARGE SCALE GENOMIC DNA]</scope>
    <source>
        <strain evidence="5 6">UCH-ATV1</strain>
    </source>
</reference>
<comment type="similarity">
    <text evidence="1 3">Belongs to the LeuD family. LeuD type 2 subfamily.</text>
</comment>
<dbReference type="Gene3D" id="3.20.19.10">
    <property type="entry name" value="Aconitase, domain 4"/>
    <property type="match status" value="1"/>
</dbReference>
<dbReference type="HAMAP" id="MF_01032">
    <property type="entry name" value="LeuD_type2"/>
    <property type="match status" value="1"/>
</dbReference>
<accession>A0AB33HRV2</accession>
<dbReference type="NCBIfam" id="TIGR02087">
    <property type="entry name" value="LEUD_arch"/>
    <property type="match status" value="1"/>
</dbReference>
<dbReference type="GO" id="GO:0009098">
    <property type="term" value="P:L-leucine biosynthetic process"/>
    <property type="evidence" value="ECO:0007669"/>
    <property type="project" value="UniProtKB-UniRule"/>
</dbReference>
<keyword evidence="2 3" id="KW-0456">Lyase</keyword>
<dbReference type="PANTHER" id="PTHR43345:SF2">
    <property type="entry name" value="3-ISOPROPYLMALATE DEHYDRATASE SMALL SUBUNIT 1"/>
    <property type="match status" value="1"/>
</dbReference>
<comment type="pathway">
    <text evidence="3">Amino-acid biosynthesis; L-leucine biosynthesis; L-leucine from 3-methyl-2-oxobutanoate: step 2/4.</text>
</comment>
<evidence type="ECO:0000313" key="6">
    <source>
        <dbReference type="Proteomes" id="UP000218257"/>
    </source>
</evidence>
<dbReference type="InterPro" id="IPR015928">
    <property type="entry name" value="Aconitase/3IPM_dehydase_swvl"/>
</dbReference>
<dbReference type="Proteomes" id="UP000218257">
    <property type="component" value="Chromosome"/>
</dbReference>
<comment type="subunit">
    <text evidence="3">Heterodimer of LeuC and LeuD.</text>
</comment>
<dbReference type="AlphaFoldDB" id="A0AB33HRV2"/>
<dbReference type="EC" id="4.2.1.33" evidence="3"/>
<evidence type="ECO:0000256" key="1">
    <source>
        <dbReference type="ARBA" id="ARBA00009869"/>
    </source>
</evidence>
<dbReference type="EMBL" id="AP017649">
    <property type="protein sequence ID" value="BAZ96968.1"/>
    <property type="molecule type" value="Genomic_DNA"/>
</dbReference>
<dbReference type="PANTHER" id="PTHR43345">
    <property type="entry name" value="3-ISOPROPYLMALATE DEHYDRATASE SMALL SUBUNIT 2-RELATED-RELATED"/>
    <property type="match status" value="1"/>
</dbReference>
<dbReference type="InterPro" id="IPR050075">
    <property type="entry name" value="LeuD"/>
</dbReference>